<dbReference type="EMBL" id="MIGC01003181">
    <property type="protein sequence ID" value="PHJ19838.1"/>
    <property type="molecule type" value="Genomic_DNA"/>
</dbReference>
<comment type="caution">
    <text evidence="1">The sequence shown here is derived from an EMBL/GenBank/DDBJ whole genome shotgun (WGS) entry which is preliminary data.</text>
</comment>
<proteinExistence type="predicted"/>
<reference evidence="1 2" key="1">
    <citation type="journal article" date="2017" name="Int. J. Parasitol.">
        <title>The genome of the protozoan parasite Cystoisospora suis and a reverse vaccinology approach to identify vaccine candidates.</title>
        <authorList>
            <person name="Palmieri N."/>
            <person name="Shrestha A."/>
            <person name="Ruttkowski B."/>
            <person name="Beck T."/>
            <person name="Vogl C."/>
            <person name="Tomley F."/>
            <person name="Blake D.P."/>
            <person name="Joachim A."/>
        </authorList>
    </citation>
    <scope>NUCLEOTIDE SEQUENCE [LARGE SCALE GENOMIC DNA]</scope>
    <source>
        <strain evidence="1 2">Wien I</strain>
    </source>
</reference>
<organism evidence="1 2">
    <name type="scientific">Cystoisospora suis</name>
    <dbReference type="NCBI Taxonomy" id="483139"/>
    <lineage>
        <taxon>Eukaryota</taxon>
        <taxon>Sar</taxon>
        <taxon>Alveolata</taxon>
        <taxon>Apicomplexa</taxon>
        <taxon>Conoidasida</taxon>
        <taxon>Coccidia</taxon>
        <taxon>Eucoccidiorida</taxon>
        <taxon>Eimeriorina</taxon>
        <taxon>Sarcocystidae</taxon>
        <taxon>Cystoisospora</taxon>
    </lineage>
</organism>
<sequence>MASTFASASHLISAAARDCCPPAGPNHARNALPAGLLSQIVQARALQPQRLFAQSSLSRASDSRAFPGGSLASSSTGRDLLRDSVDLTTSFVSYLRRSSLEKAGGTLANASFHAAAAAVAHFEAGTKSKNLSGALSLSPLSERAKEGKGKGSPGSTTEVAGVMLRAAGPHHTGVSGCPGDGEEGKKWVGSVEISLVSPRAFFCALQSTKTLRTVSQPNSLLYIQWRIGCELFSRVFGPDERMALHGGHVGGLDNTQTDLILRGEPLNLRRLPPGLKVADLYSSDSTGVMSLCLPVAGAGSCGASRGFLAAGSVPPMTSEGELLELLVRGFRLCASGLLREVVERMEMVYGADWLTKCDLPRQHVWKDLLGSGEGEQIDLEGLLHIMTAFWDEVFEERIVDPQPLHAMQAVVIYWATQELSVFDAPYLSAFFDTAIGVLRKVGQLGYAEKLREIRRALDCSTVESSSPNDVRLDSLLGAEQQRASLSPAT</sequence>
<accession>A0A2C6KTW6</accession>
<dbReference type="AlphaFoldDB" id="A0A2C6KTW6"/>
<protein>
    <submittedName>
        <fullName evidence="1">Uncharacterized protein</fullName>
    </submittedName>
</protein>
<evidence type="ECO:0000313" key="1">
    <source>
        <dbReference type="EMBL" id="PHJ19838.1"/>
    </source>
</evidence>
<dbReference type="VEuPathDB" id="ToxoDB:CSUI_006328"/>
<dbReference type="RefSeq" id="XP_067921531.1">
    <property type="nucleotide sequence ID" value="XM_068066491.1"/>
</dbReference>
<keyword evidence="2" id="KW-1185">Reference proteome</keyword>
<dbReference type="GeneID" id="94429702"/>
<gene>
    <name evidence="1" type="ORF">CSUI_006328</name>
</gene>
<dbReference type="OrthoDB" id="365277at2759"/>
<name>A0A2C6KTW6_9APIC</name>
<evidence type="ECO:0000313" key="2">
    <source>
        <dbReference type="Proteomes" id="UP000221165"/>
    </source>
</evidence>
<dbReference type="Proteomes" id="UP000221165">
    <property type="component" value="Unassembled WGS sequence"/>
</dbReference>